<dbReference type="RefSeq" id="WP_153539106.1">
    <property type="nucleotide sequence ID" value="NZ_WEGH01000004.1"/>
</dbReference>
<keyword evidence="1" id="KW-1133">Transmembrane helix</keyword>
<sequence length="317" mass="33071">MTLTAIPHRRLAGIALLWAVLYGAVRGYWQSGHMPDRMSPVGYDLVAFTGWASVGLCAAAALVSAVLLAAPAGGPGRRVLPFAAWAVGLALVASSAMLLLDVVGLLLPGVGVRFYPLGAASRAACAGMGAAVGLAALSFRRRARGACLTCGKTAPAPIDRRTPAWAWWAAYLAVAGCLARLAAQLAFDGGRLVEAAAAPLLFEAGFLLAGIVLPLALVHSWGRVWPLTGGRRVPRPLVLWPAAGVSAGLIVYFGLMQLQMISERLQGRNPFPPDGGLALPETFFWLAVPGYLLWGVGLAIATVAFARRTRRPCTACG</sequence>
<feature type="transmembrane region" description="Helical" evidence="1">
    <location>
        <begin position="195"/>
        <end position="217"/>
    </location>
</feature>
<organism evidence="2 3">
    <name type="scientific">Actinomadura macrotermitis</name>
    <dbReference type="NCBI Taxonomy" id="2585200"/>
    <lineage>
        <taxon>Bacteria</taxon>
        <taxon>Bacillati</taxon>
        <taxon>Actinomycetota</taxon>
        <taxon>Actinomycetes</taxon>
        <taxon>Streptosporangiales</taxon>
        <taxon>Thermomonosporaceae</taxon>
        <taxon>Actinomadura</taxon>
    </lineage>
</organism>
<feature type="transmembrane region" description="Helical" evidence="1">
    <location>
        <begin position="119"/>
        <end position="139"/>
    </location>
</feature>
<dbReference type="AlphaFoldDB" id="A0A7K0C4J9"/>
<name>A0A7K0C4J9_9ACTN</name>
<comment type="caution">
    <text evidence="2">The sequence shown here is derived from an EMBL/GenBank/DDBJ whole genome shotgun (WGS) entry which is preliminary data.</text>
</comment>
<keyword evidence="1" id="KW-0472">Membrane</keyword>
<reference evidence="2 3" key="1">
    <citation type="submission" date="2019-10" db="EMBL/GenBank/DDBJ databases">
        <title>Actinomadura rubteroloni sp. nov. and Actinomadura macrotermitis sp. nov., isolated from the gut of fungus growing-termite Macrotermes natalensis.</title>
        <authorList>
            <person name="Benndorf R."/>
            <person name="Martin K."/>
            <person name="Kuefner M."/>
            <person name="De Beer W."/>
            <person name="Kaster A.-K."/>
            <person name="Vollmers J."/>
            <person name="Poulsen M."/>
            <person name="Beemelmanns C."/>
        </authorList>
    </citation>
    <scope>NUCLEOTIDE SEQUENCE [LARGE SCALE GENOMIC DNA]</scope>
    <source>
        <strain evidence="2 3">RB68</strain>
    </source>
</reference>
<dbReference type="EMBL" id="WEGH01000004">
    <property type="protein sequence ID" value="MQY08371.1"/>
    <property type="molecule type" value="Genomic_DNA"/>
</dbReference>
<accession>A0A7K0C4J9</accession>
<feature type="transmembrane region" description="Helical" evidence="1">
    <location>
        <begin position="282"/>
        <end position="305"/>
    </location>
</feature>
<evidence type="ECO:0000313" key="2">
    <source>
        <dbReference type="EMBL" id="MQY08371.1"/>
    </source>
</evidence>
<feature type="transmembrane region" description="Helical" evidence="1">
    <location>
        <begin position="82"/>
        <end position="107"/>
    </location>
</feature>
<feature type="transmembrane region" description="Helical" evidence="1">
    <location>
        <begin position="51"/>
        <end position="70"/>
    </location>
</feature>
<evidence type="ECO:0000256" key="1">
    <source>
        <dbReference type="SAM" id="Phobius"/>
    </source>
</evidence>
<feature type="transmembrane region" description="Helical" evidence="1">
    <location>
        <begin position="165"/>
        <end position="183"/>
    </location>
</feature>
<keyword evidence="3" id="KW-1185">Reference proteome</keyword>
<feature type="transmembrane region" description="Helical" evidence="1">
    <location>
        <begin position="237"/>
        <end position="262"/>
    </location>
</feature>
<evidence type="ECO:0000313" key="3">
    <source>
        <dbReference type="Proteomes" id="UP000487268"/>
    </source>
</evidence>
<gene>
    <name evidence="2" type="ORF">ACRB68_64780</name>
</gene>
<protein>
    <submittedName>
        <fullName evidence="2">Uncharacterized protein</fullName>
    </submittedName>
</protein>
<proteinExistence type="predicted"/>
<keyword evidence="1" id="KW-0812">Transmembrane</keyword>
<dbReference type="Proteomes" id="UP000487268">
    <property type="component" value="Unassembled WGS sequence"/>
</dbReference>
<dbReference type="OrthoDB" id="2717873at2"/>